<dbReference type="GeneID" id="106668082"/>
<keyword evidence="6" id="KW-1185">Reference proteome</keyword>
<feature type="chain" id="PRO_5035268061" description="Ig-like domain-containing protein" evidence="3">
    <location>
        <begin position="19"/>
        <end position="831"/>
    </location>
</feature>
<sequence>MTIYLVWFILHGIVPIHSNPFTYKQFQPFQYSSYGGYPKQSKIIYNNNYMPLTNLNPYKVGQTYSQNISPNNKEKLRKSDNDRKPIVTNNKSTRVNISLFLPPKTHLKKSKEFYKNLHKLFSKYVKAEDTGNNPNGQIRNGDFQQSFPSEIYLKRNGDWAPSNDNSYACNGTLSLHYEHDIDPTFRENSMNNRIRLKKRNRNEKNGPLSWNDYIEMSTINIDLVYDQTEPPISAFYKYEKDDDSIPPKIKTDPIMWISKLPQINQNLNKETSKIQLCESKSDCEKSYKVKCICSLFDMINKINTIIINSNNQKELLERISNLSCHNYIPITVEYKIPTAMNPRLIYTKRKELVVDAETGPKEISDSTIKQLLKRSIPNEGVDFYAFASSNIEIPCFSSDEMLLSINSPDSVQYLWAHGDNKLITEGRIIPDADRRGTLKIIGITMADSDNYTCTVNFKDPDTQLLTTLSFIHKVMVVSPPNIALHTSIHYGVSSKAKCDREVLEMFELYLSQQVEDIICKSRKSDKIHICEVEIYNPMCRRNDYEENDVNSKLLWTLGKKTNNSQKDQSYFSMLFQRNKRYSSYLPVEKLLEGDELMKNTAVLSLSYQVLMKDIWGFITAINNRSHCSPFCQQKITLILIKIIKRSILSGLSYPVNFSKATIYIPDLSSINTKVIIACEGGLHLSEGFCVPCPKGHFSEEGSTECKKCPWGTYQDKIASIKCEACSHPLKEGCYEMMFAFSFYTILVSASIFLILFTCCYYFCCCRTSKTKMTEYTPVKLICEECPRVRNKKVLRENRSKKNLLSSEIEKDGCKNSFRVKGFNHFPQQRRL</sequence>
<accession>A0A8I6SQ67</accession>
<dbReference type="OrthoDB" id="7692025at2759"/>
<keyword evidence="3" id="KW-0732">Signal</keyword>
<dbReference type="Pfam" id="PF07699">
    <property type="entry name" value="Ephrin_rec_like"/>
    <property type="match status" value="1"/>
</dbReference>
<evidence type="ECO:0000256" key="2">
    <source>
        <dbReference type="SAM" id="Phobius"/>
    </source>
</evidence>
<evidence type="ECO:0000256" key="1">
    <source>
        <dbReference type="SAM" id="MobiDB-lite"/>
    </source>
</evidence>
<dbReference type="InterPro" id="IPR036179">
    <property type="entry name" value="Ig-like_dom_sf"/>
</dbReference>
<dbReference type="AlphaFoldDB" id="A0A8I6SQ67"/>
<name>A0A8I6SQ67_CIMLE</name>
<dbReference type="SUPFAM" id="SSF48726">
    <property type="entry name" value="Immunoglobulin"/>
    <property type="match status" value="1"/>
</dbReference>
<dbReference type="KEGG" id="clec:106668082"/>
<dbReference type="EnsemblMetazoa" id="XM_024227067.1">
    <property type="protein sequence ID" value="XP_024082835.1"/>
    <property type="gene ID" value="LOC106668082"/>
</dbReference>
<dbReference type="Proteomes" id="UP000494040">
    <property type="component" value="Unassembled WGS sequence"/>
</dbReference>
<feature type="signal peptide" evidence="3">
    <location>
        <begin position="1"/>
        <end position="18"/>
    </location>
</feature>
<feature type="compositionally biased region" description="Basic and acidic residues" evidence="1">
    <location>
        <begin position="72"/>
        <end position="85"/>
    </location>
</feature>
<dbReference type="CDD" id="cd00185">
    <property type="entry name" value="TNFRSF"/>
    <property type="match status" value="1"/>
</dbReference>
<keyword evidence="2" id="KW-1133">Transmembrane helix</keyword>
<dbReference type="InterPro" id="IPR007110">
    <property type="entry name" value="Ig-like_dom"/>
</dbReference>
<keyword evidence="2" id="KW-0812">Transmembrane</keyword>
<keyword evidence="2" id="KW-0472">Membrane</keyword>
<feature type="transmembrane region" description="Helical" evidence="2">
    <location>
        <begin position="736"/>
        <end position="763"/>
    </location>
</feature>
<evidence type="ECO:0000313" key="5">
    <source>
        <dbReference type="EnsemblMetazoa" id="XP_024082835.1"/>
    </source>
</evidence>
<dbReference type="PROSITE" id="PS50835">
    <property type="entry name" value="IG_LIKE"/>
    <property type="match status" value="1"/>
</dbReference>
<evidence type="ECO:0000259" key="4">
    <source>
        <dbReference type="PROSITE" id="PS50835"/>
    </source>
</evidence>
<reference evidence="5" key="1">
    <citation type="submission" date="2022-01" db="UniProtKB">
        <authorList>
            <consortium name="EnsemblMetazoa"/>
        </authorList>
    </citation>
    <scope>IDENTIFICATION</scope>
</reference>
<protein>
    <recommendedName>
        <fullName evidence="4">Ig-like domain-containing protein</fullName>
    </recommendedName>
</protein>
<organism evidence="5 6">
    <name type="scientific">Cimex lectularius</name>
    <name type="common">Bed bug</name>
    <name type="synonym">Acanthia lectularia</name>
    <dbReference type="NCBI Taxonomy" id="79782"/>
    <lineage>
        <taxon>Eukaryota</taxon>
        <taxon>Metazoa</taxon>
        <taxon>Ecdysozoa</taxon>
        <taxon>Arthropoda</taxon>
        <taxon>Hexapoda</taxon>
        <taxon>Insecta</taxon>
        <taxon>Pterygota</taxon>
        <taxon>Neoptera</taxon>
        <taxon>Paraneoptera</taxon>
        <taxon>Hemiptera</taxon>
        <taxon>Heteroptera</taxon>
        <taxon>Panheteroptera</taxon>
        <taxon>Cimicomorpha</taxon>
        <taxon>Cimicidae</taxon>
        <taxon>Cimex</taxon>
    </lineage>
</organism>
<dbReference type="Gene3D" id="2.10.50.10">
    <property type="entry name" value="Tumor Necrosis Factor Receptor, subunit A, domain 2"/>
    <property type="match status" value="1"/>
</dbReference>
<feature type="region of interest" description="Disordered" evidence="1">
    <location>
        <begin position="66"/>
        <end position="87"/>
    </location>
</feature>
<feature type="domain" description="Ig-like" evidence="4">
    <location>
        <begin position="360"/>
        <end position="469"/>
    </location>
</feature>
<proteinExistence type="predicted"/>
<dbReference type="RefSeq" id="XP_024082835.1">
    <property type="nucleotide sequence ID" value="XM_024227067.1"/>
</dbReference>
<dbReference type="SMART" id="SM01411">
    <property type="entry name" value="Ephrin_rec_like"/>
    <property type="match status" value="1"/>
</dbReference>
<dbReference type="InterPro" id="IPR011641">
    <property type="entry name" value="Tyr-kin_ephrin_A/B_rcpt-like"/>
</dbReference>
<evidence type="ECO:0000313" key="6">
    <source>
        <dbReference type="Proteomes" id="UP000494040"/>
    </source>
</evidence>
<evidence type="ECO:0000256" key="3">
    <source>
        <dbReference type="SAM" id="SignalP"/>
    </source>
</evidence>